<feature type="region of interest" description="Disordered" evidence="1">
    <location>
        <begin position="66"/>
        <end position="172"/>
    </location>
</feature>
<dbReference type="AlphaFoldDB" id="A0A498HUN2"/>
<evidence type="ECO:0000256" key="1">
    <source>
        <dbReference type="SAM" id="MobiDB-lite"/>
    </source>
</evidence>
<evidence type="ECO:0000313" key="4">
    <source>
        <dbReference type="Proteomes" id="UP000290289"/>
    </source>
</evidence>
<feature type="compositionally biased region" description="Acidic residues" evidence="1">
    <location>
        <begin position="79"/>
        <end position="164"/>
    </location>
</feature>
<keyword evidence="2" id="KW-1133">Transmembrane helix</keyword>
<accession>A0A498HUN2</accession>
<comment type="caution">
    <text evidence="3">The sequence shown here is derived from an EMBL/GenBank/DDBJ whole genome shotgun (WGS) entry which is preliminary data.</text>
</comment>
<keyword evidence="2" id="KW-0812">Transmembrane</keyword>
<dbReference type="PANTHER" id="PTHR35711">
    <property type="entry name" value="EXPRESSED PROTEIN"/>
    <property type="match status" value="1"/>
</dbReference>
<organism evidence="3 4">
    <name type="scientific">Malus domestica</name>
    <name type="common">Apple</name>
    <name type="synonym">Pyrus malus</name>
    <dbReference type="NCBI Taxonomy" id="3750"/>
    <lineage>
        <taxon>Eukaryota</taxon>
        <taxon>Viridiplantae</taxon>
        <taxon>Streptophyta</taxon>
        <taxon>Embryophyta</taxon>
        <taxon>Tracheophyta</taxon>
        <taxon>Spermatophyta</taxon>
        <taxon>Magnoliopsida</taxon>
        <taxon>eudicotyledons</taxon>
        <taxon>Gunneridae</taxon>
        <taxon>Pentapetalae</taxon>
        <taxon>rosids</taxon>
        <taxon>fabids</taxon>
        <taxon>Rosales</taxon>
        <taxon>Rosaceae</taxon>
        <taxon>Amygdaloideae</taxon>
        <taxon>Maleae</taxon>
        <taxon>Malus</taxon>
    </lineage>
</organism>
<evidence type="ECO:0000313" key="3">
    <source>
        <dbReference type="EMBL" id="RXH74359.1"/>
    </source>
</evidence>
<dbReference type="Proteomes" id="UP000290289">
    <property type="component" value="Chromosome 15"/>
</dbReference>
<dbReference type="EMBL" id="RDQH01000341">
    <property type="protein sequence ID" value="RXH74359.1"/>
    <property type="molecule type" value="Genomic_DNA"/>
</dbReference>
<reference evidence="3 4" key="1">
    <citation type="submission" date="2018-10" db="EMBL/GenBank/DDBJ databases">
        <title>A high-quality apple genome assembly.</title>
        <authorList>
            <person name="Hu J."/>
        </authorList>
    </citation>
    <scope>NUCLEOTIDE SEQUENCE [LARGE SCALE GENOMIC DNA]</scope>
    <source>
        <strain evidence="4">cv. HFTH1</strain>
        <tissue evidence="3">Young leaf</tissue>
    </source>
</reference>
<protein>
    <submittedName>
        <fullName evidence="3">Uncharacterized protein</fullName>
    </submittedName>
</protein>
<keyword evidence="2" id="KW-0472">Membrane</keyword>
<keyword evidence="4" id="KW-1185">Reference proteome</keyword>
<feature type="transmembrane region" description="Helical" evidence="2">
    <location>
        <begin position="20"/>
        <end position="42"/>
    </location>
</feature>
<sequence>MELCASEKKGMWLGSFLEAMVVNTVLAAPNSLALLLLATGALMNDINMSPELTAVTGRFPFEEILKLEKPGAENKDASDTEDDEEDGDDEEVDDPEGDDAGDEDFSGDEGADKEGDPEDDPEANGDGGSDEEDDEDDDDDDGDDDDDEDEDGEEEEEEEEDEISEPPAKRRK</sequence>
<name>A0A498HUN2_MALDO</name>
<proteinExistence type="predicted"/>
<evidence type="ECO:0000256" key="2">
    <source>
        <dbReference type="SAM" id="Phobius"/>
    </source>
</evidence>
<gene>
    <name evidence="3" type="ORF">DVH24_029080</name>
</gene>
<dbReference type="PANTHER" id="PTHR35711:SF1">
    <property type="entry name" value="ECTODERMAL, ISOFORM F"/>
    <property type="match status" value="1"/>
</dbReference>
<feature type="compositionally biased region" description="Basic and acidic residues" evidence="1">
    <location>
        <begin position="66"/>
        <end position="78"/>
    </location>
</feature>